<feature type="transmembrane region" description="Helical" evidence="2">
    <location>
        <begin position="78"/>
        <end position="98"/>
    </location>
</feature>
<feature type="transmembrane region" description="Helical" evidence="2">
    <location>
        <begin position="6"/>
        <end position="26"/>
    </location>
</feature>
<dbReference type="InterPro" id="IPR007401">
    <property type="entry name" value="DUF454"/>
</dbReference>
<reference evidence="3 4" key="1">
    <citation type="submission" date="2019-01" db="EMBL/GenBank/DDBJ databases">
        <title>Genome sequence of Salinicola endophyticus REST5.</title>
        <authorList>
            <person name="Nascimento F.X."/>
        </authorList>
    </citation>
    <scope>NUCLEOTIDE SEQUENCE [LARGE SCALE GENOMIC DNA]</scope>
    <source>
        <strain evidence="3 4">REST5</strain>
    </source>
</reference>
<evidence type="ECO:0000256" key="2">
    <source>
        <dbReference type="SAM" id="Phobius"/>
    </source>
</evidence>
<dbReference type="PANTHER" id="PTHR35813">
    <property type="entry name" value="INNER MEMBRANE PROTEIN YBAN"/>
    <property type="match status" value="1"/>
</dbReference>
<keyword evidence="1" id="KW-0997">Cell inner membrane</keyword>
<keyword evidence="2" id="KW-0812">Transmembrane</keyword>
<protein>
    <recommendedName>
        <fullName evidence="1">Inner membrane protein</fullName>
    </recommendedName>
</protein>
<comment type="subcellular location">
    <subcellularLocation>
        <location evidence="1">Cell inner membrane</location>
        <topology evidence="1">Multi-pass membrane protein</topology>
    </subcellularLocation>
</comment>
<evidence type="ECO:0000256" key="1">
    <source>
        <dbReference type="PIRNR" id="PIRNR016789"/>
    </source>
</evidence>
<accession>A0ABY8FLL2</accession>
<gene>
    <name evidence="3" type="ORF">EVC62_13975</name>
</gene>
<dbReference type="Pfam" id="PF04304">
    <property type="entry name" value="DUF454"/>
    <property type="match status" value="1"/>
</dbReference>
<name>A0ABY8FLL2_9GAMM</name>
<organism evidence="3 4">
    <name type="scientific">Salinicola endophyticus</name>
    <dbReference type="NCBI Taxonomy" id="1949083"/>
    <lineage>
        <taxon>Bacteria</taxon>
        <taxon>Pseudomonadati</taxon>
        <taxon>Pseudomonadota</taxon>
        <taxon>Gammaproteobacteria</taxon>
        <taxon>Oceanospirillales</taxon>
        <taxon>Halomonadaceae</taxon>
        <taxon>Salinicola</taxon>
    </lineage>
</organism>
<keyword evidence="4" id="KW-1185">Reference proteome</keyword>
<keyword evidence="1 2" id="KW-0472">Membrane</keyword>
<evidence type="ECO:0000313" key="4">
    <source>
        <dbReference type="Proteomes" id="UP001321526"/>
    </source>
</evidence>
<sequence>MSGMRNAIFVTLAAISFALGVIGLFLPVMPTTCFMLAAVWLASKGSPRFADWIRHHPRFGPPILSWERERAIPKHAKIMAVIMLTVSCVIIAFTVSLLALKVGLILGLVALAAWIVTRPLPSLQCPVRELWEEKSISERR</sequence>
<dbReference type="EMBL" id="CP035631">
    <property type="protein sequence ID" value="WFF42518.1"/>
    <property type="molecule type" value="Genomic_DNA"/>
</dbReference>
<dbReference type="PANTHER" id="PTHR35813:SF1">
    <property type="entry name" value="INNER MEMBRANE PROTEIN YBAN"/>
    <property type="match status" value="1"/>
</dbReference>
<dbReference type="Proteomes" id="UP001321526">
    <property type="component" value="Chromosome"/>
</dbReference>
<dbReference type="PIRSF" id="PIRSF016789">
    <property type="entry name" value="DUF454"/>
    <property type="match status" value="1"/>
</dbReference>
<proteinExistence type="predicted"/>
<keyword evidence="1" id="KW-1003">Cell membrane</keyword>
<keyword evidence="2" id="KW-1133">Transmembrane helix</keyword>
<evidence type="ECO:0000313" key="3">
    <source>
        <dbReference type="EMBL" id="WFF42518.1"/>
    </source>
</evidence>